<dbReference type="AlphaFoldDB" id="A0A1I1GJN4"/>
<evidence type="ECO:0000259" key="2">
    <source>
        <dbReference type="Pfam" id="PF08450"/>
    </source>
</evidence>
<dbReference type="PANTHER" id="PTHR47572:SF4">
    <property type="entry name" value="LACTONASE DRP35"/>
    <property type="match status" value="1"/>
</dbReference>
<dbReference type="InterPro" id="IPR013658">
    <property type="entry name" value="SGL"/>
</dbReference>
<dbReference type="GO" id="GO:0016787">
    <property type="term" value="F:hydrolase activity"/>
    <property type="evidence" value="ECO:0007669"/>
    <property type="project" value="UniProtKB-KW"/>
</dbReference>
<dbReference type="EMBL" id="FOKV01000002">
    <property type="protein sequence ID" value="SFC11989.1"/>
    <property type="molecule type" value="Genomic_DNA"/>
</dbReference>
<dbReference type="SUPFAM" id="SSF63829">
    <property type="entry name" value="Calcium-dependent phosphotriesterase"/>
    <property type="match status" value="1"/>
</dbReference>
<sequence>MKKLSIFQFSIFFLILSGVYGQNLSPIEDGAKPQLISDKFEFTEGPASNKMGNIYFTDQPNNRILKWNAETDSISLFMEDAGRSNGLFFDDNENLWACADENFELWKISPNKKVEVILDNFSNKNFNGPNDLWIDDKGGIYFTDPYYQRDYWQRTSADMNERRVYYLSPNHKMVKIAAENFVLPNGIIGSAKDKILYVADRSKNKTFKFKIEENGELSERELFAEMGSDGMTTDNEGNVYITGNGVTIFDKNGNKIDHIKIDKKWTANVTFGGKDQDILFITASDAVYKLKMKTHGMRWFRK</sequence>
<protein>
    <submittedName>
        <fullName evidence="3">Gluconolactonase</fullName>
    </submittedName>
</protein>
<dbReference type="InterPro" id="IPR011042">
    <property type="entry name" value="6-blade_b-propeller_TolB-like"/>
</dbReference>
<proteinExistence type="predicted"/>
<evidence type="ECO:0000313" key="4">
    <source>
        <dbReference type="Proteomes" id="UP000199438"/>
    </source>
</evidence>
<dbReference type="STRING" id="1334022.SAMN04487907_102312"/>
<keyword evidence="4" id="KW-1185">Reference proteome</keyword>
<evidence type="ECO:0000256" key="1">
    <source>
        <dbReference type="ARBA" id="ARBA00022801"/>
    </source>
</evidence>
<name>A0A1I1GJN4_9FLAO</name>
<dbReference type="RefSeq" id="WP_092541295.1">
    <property type="nucleotide sequence ID" value="NZ_FOKV01000002.1"/>
</dbReference>
<evidence type="ECO:0000313" key="3">
    <source>
        <dbReference type="EMBL" id="SFC11989.1"/>
    </source>
</evidence>
<dbReference type="Gene3D" id="2.120.10.30">
    <property type="entry name" value="TolB, C-terminal domain"/>
    <property type="match status" value="1"/>
</dbReference>
<dbReference type="Pfam" id="PF08450">
    <property type="entry name" value="SGL"/>
    <property type="match status" value="1"/>
</dbReference>
<accession>A0A1I1GJN4</accession>
<gene>
    <name evidence="3" type="ORF">SAMN04487907_102312</name>
</gene>
<organism evidence="3 4">
    <name type="scientific">Zunongwangia mangrovi</name>
    <dbReference type="NCBI Taxonomy" id="1334022"/>
    <lineage>
        <taxon>Bacteria</taxon>
        <taxon>Pseudomonadati</taxon>
        <taxon>Bacteroidota</taxon>
        <taxon>Flavobacteriia</taxon>
        <taxon>Flavobacteriales</taxon>
        <taxon>Flavobacteriaceae</taxon>
        <taxon>Zunongwangia</taxon>
    </lineage>
</organism>
<reference evidence="4" key="1">
    <citation type="submission" date="2016-10" db="EMBL/GenBank/DDBJ databases">
        <authorList>
            <person name="Varghese N."/>
            <person name="Submissions S."/>
        </authorList>
    </citation>
    <scope>NUCLEOTIDE SEQUENCE [LARGE SCALE GENOMIC DNA]</scope>
    <source>
        <strain evidence="4">DSM 24499</strain>
    </source>
</reference>
<feature type="domain" description="SMP-30/Gluconolactonase/LRE-like region" evidence="2">
    <location>
        <begin position="42"/>
        <end position="284"/>
    </location>
</feature>
<keyword evidence="1" id="KW-0378">Hydrolase</keyword>
<dbReference type="Proteomes" id="UP000199438">
    <property type="component" value="Unassembled WGS sequence"/>
</dbReference>
<dbReference type="OrthoDB" id="241638at2"/>
<dbReference type="PANTHER" id="PTHR47572">
    <property type="entry name" value="LIPOPROTEIN-RELATED"/>
    <property type="match status" value="1"/>
</dbReference>
<dbReference type="InterPro" id="IPR051262">
    <property type="entry name" value="SMP-30/CGR1_Lactonase"/>
</dbReference>